<proteinExistence type="predicted"/>
<dbReference type="CDD" id="cd15482">
    <property type="entry name" value="Sialidase_non-viral"/>
    <property type="match status" value="1"/>
</dbReference>
<protein>
    <recommendedName>
        <fullName evidence="4">Photosynthesis system II assembly factor Ycf48/Hcf136-like domain-containing protein</fullName>
    </recommendedName>
</protein>
<dbReference type="Pfam" id="PF14870">
    <property type="entry name" value="PSII_BNR"/>
    <property type="match status" value="1"/>
</dbReference>
<gene>
    <name evidence="5" type="ORF">BJN34_34540</name>
</gene>
<accession>A0A1U9V229</accession>
<dbReference type="PANTHER" id="PTHR47199">
    <property type="entry name" value="PHOTOSYSTEM II STABILITY/ASSEMBLY FACTOR HCF136, CHLOROPLASTIC"/>
    <property type="match status" value="1"/>
</dbReference>
<keyword evidence="2" id="KW-0604">Photosystem II</keyword>
<evidence type="ECO:0000313" key="6">
    <source>
        <dbReference type="Proteomes" id="UP000189627"/>
    </source>
</evidence>
<evidence type="ECO:0000256" key="2">
    <source>
        <dbReference type="ARBA" id="ARBA00023276"/>
    </source>
</evidence>
<reference evidence="6" key="1">
    <citation type="submission" date="2017-02" db="EMBL/GenBank/DDBJ databases">
        <title>Complete genome sequence of Cupriavidus necator strain NH9, a 3-chlorobenzoate degrader.</title>
        <authorList>
            <person name="Moriuchi R."/>
            <person name="Dohra H."/>
            <person name="Ogawa N."/>
        </authorList>
    </citation>
    <scope>NUCLEOTIDE SEQUENCE [LARGE SCALE GENOMIC DNA]</scope>
    <source>
        <strain evidence="6">NH9</strain>
    </source>
</reference>
<dbReference type="InterPro" id="IPR028203">
    <property type="entry name" value="PSII_CF48-like_dom"/>
</dbReference>
<dbReference type="SUPFAM" id="SSF110296">
    <property type="entry name" value="Oligoxyloglucan reducing end-specific cellobiohydrolase"/>
    <property type="match status" value="1"/>
</dbReference>
<dbReference type="GO" id="GO:0009523">
    <property type="term" value="C:photosystem II"/>
    <property type="evidence" value="ECO:0007669"/>
    <property type="project" value="UniProtKB-KW"/>
</dbReference>
<evidence type="ECO:0000256" key="3">
    <source>
        <dbReference type="SAM" id="SignalP"/>
    </source>
</evidence>
<keyword evidence="1" id="KW-0602">Photosynthesis</keyword>
<dbReference type="Proteomes" id="UP000189627">
    <property type="component" value="Chromosome 2"/>
</dbReference>
<organism evidence="5 6">
    <name type="scientific">Cupriavidus necator</name>
    <name type="common">Alcaligenes eutrophus</name>
    <name type="synonym">Ralstonia eutropha</name>
    <dbReference type="NCBI Taxonomy" id="106590"/>
    <lineage>
        <taxon>Bacteria</taxon>
        <taxon>Pseudomonadati</taxon>
        <taxon>Pseudomonadota</taxon>
        <taxon>Betaproteobacteria</taxon>
        <taxon>Burkholderiales</taxon>
        <taxon>Burkholderiaceae</taxon>
        <taxon>Cupriavidus</taxon>
    </lineage>
</organism>
<feature type="signal peptide" evidence="3">
    <location>
        <begin position="1"/>
        <end position="28"/>
    </location>
</feature>
<dbReference type="EMBL" id="CP017758">
    <property type="protein sequence ID" value="AQV99000.1"/>
    <property type="molecule type" value="Genomic_DNA"/>
</dbReference>
<dbReference type="InterPro" id="IPR015943">
    <property type="entry name" value="WD40/YVTN_repeat-like_dom_sf"/>
</dbReference>
<evidence type="ECO:0000256" key="1">
    <source>
        <dbReference type="ARBA" id="ARBA00022531"/>
    </source>
</evidence>
<feature type="chain" id="PRO_5012075467" description="Photosynthesis system II assembly factor Ycf48/Hcf136-like domain-containing protein" evidence="3">
    <location>
        <begin position="29"/>
        <end position="330"/>
    </location>
</feature>
<name>A0A1U9V229_CUPNE</name>
<dbReference type="Gene3D" id="2.130.10.10">
    <property type="entry name" value="YVTN repeat-like/Quinoprotein amine dehydrogenase"/>
    <property type="match status" value="2"/>
</dbReference>
<evidence type="ECO:0000259" key="4">
    <source>
        <dbReference type="Pfam" id="PF14870"/>
    </source>
</evidence>
<dbReference type="GO" id="GO:0015979">
    <property type="term" value="P:photosynthesis"/>
    <property type="evidence" value="ECO:0007669"/>
    <property type="project" value="UniProtKB-KW"/>
</dbReference>
<feature type="domain" description="Photosynthesis system II assembly factor Ycf48/Hcf136-like" evidence="4">
    <location>
        <begin position="85"/>
        <end position="215"/>
    </location>
</feature>
<keyword evidence="3" id="KW-0732">Signal</keyword>
<dbReference type="AlphaFoldDB" id="A0A1U9V229"/>
<sequence>MNMLNFKLRSLAIAAFAAGQLNAGFALAAAATPIINPAAPAERIASALTSGMLAAQKAGNRVVAVGNHGVILLSDDDGKTFRQAASVPTRATLTAVAFADARNGWAVGHWGVVLHTGDGGENWTLQRSDIATDRPLFSVYFKDAAEGWAAGLWSLMLHTADGGKTWAEVKLPAPAGATKADANLYAIAGAKHGAIYVAAERGLLLKSTDGGQNWTYCQTGEKGSLWSALVLQDGSVLAGGLRGALTRSTDGGQTWTSVRPDGYQNSITALAQGADGHVTAVGLDGLVLSSENGGATFKGAQRPDRLPLNAVVARGAKPLLFSQGGPVSDE</sequence>
<dbReference type="PANTHER" id="PTHR47199:SF2">
    <property type="entry name" value="PHOTOSYSTEM II STABILITY_ASSEMBLY FACTOR HCF136, CHLOROPLASTIC"/>
    <property type="match status" value="1"/>
</dbReference>
<evidence type="ECO:0000313" key="5">
    <source>
        <dbReference type="EMBL" id="AQV99000.1"/>
    </source>
</evidence>
<dbReference type="KEGG" id="cuh:BJN34_34540"/>